<dbReference type="EMBL" id="OX451736">
    <property type="protein sequence ID" value="CAI8586004.1"/>
    <property type="molecule type" value="Genomic_DNA"/>
</dbReference>
<evidence type="ECO:0000313" key="2">
    <source>
        <dbReference type="Proteomes" id="UP001157006"/>
    </source>
</evidence>
<keyword evidence="2" id="KW-1185">Reference proteome</keyword>
<accession>A0AAV0YJL7</accession>
<reference evidence="1 2" key="1">
    <citation type="submission" date="2023-01" db="EMBL/GenBank/DDBJ databases">
        <authorList>
            <person name="Kreplak J."/>
        </authorList>
    </citation>
    <scope>NUCLEOTIDE SEQUENCE [LARGE SCALE GENOMIC DNA]</scope>
</reference>
<gene>
    <name evidence="1" type="ORF">VFH_I233720</name>
</gene>
<name>A0AAV0YJL7_VICFA</name>
<organism evidence="1 2">
    <name type="scientific">Vicia faba</name>
    <name type="common">Broad bean</name>
    <name type="synonym">Faba vulgaris</name>
    <dbReference type="NCBI Taxonomy" id="3906"/>
    <lineage>
        <taxon>Eukaryota</taxon>
        <taxon>Viridiplantae</taxon>
        <taxon>Streptophyta</taxon>
        <taxon>Embryophyta</taxon>
        <taxon>Tracheophyta</taxon>
        <taxon>Spermatophyta</taxon>
        <taxon>Magnoliopsida</taxon>
        <taxon>eudicotyledons</taxon>
        <taxon>Gunneridae</taxon>
        <taxon>Pentapetalae</taxon>
        <taxon>rosids</taxon>
        <taxon>fabids</taxon>
        <taxon>Fabales</taxon>
        <taxon>Fabaceae</taxon>
        <taxon>Papilionoideae</taxon>
        <taxon>50 kb inversion clade</taxon>
        <taxon>NPAAA clade</taxon>
        <taxon>Hologalegina</taxon>
        <taxon>IRL clade</taxon>
        <taxon>Fabeae</taxon>
        <taxon>Vicia</taxon>
    </lineage>
</organism>
<proteinExistence type="predicted"/>
<dbReference type="AlphaFoldDB" id="A0AAV0YJL7"/>
<sequence length="137" mass="15299">MPPKKVKMDAKVVALEGEMSEVKSTLIDVQNAVKTSHESLMAMFERCLGKTVLEGEGSANGKGNSSGSGLYNLSRDALTEFRQSIKKVELPSFNDEHPAGWISRAEMYFRVQGTLPELKVREVEGITVGQIWWLRRQ</sequence>
<dbReference type="Proteomes" id="UP001157006">
    <property type="component" value="Chromosome 1L"/>
</dbReference>
<protein>
    <submittedName>
        <fullName evidence="1">Uncharacterized protein</fullName>
    </submittedName>
</protein>
<evidence type="ECO:0000313" key="1">
    <source>
        <dbReference type="EMBL" id="CAI8586004.1"/>
    </source>
</evidence>